<dbReference type="AlphaFoldDB" id="A0A9P8I561"/>
<comment type="caution">
    <text evidence="2">The sequence shown here is derived from an EMBL/GenBank/DDBJ whole genome shotgun (WGS) entry which is preliminary data.</text>
</comment>
<dbReference type="Proteomes" id="UP000750711">
    <property type="component" value="Unassembled WGS sequence"/>
</dbReference>
<protein>
    <submittedName>
        <fullName evidence="2">Uncharacterized protein</fullName>
    </submittedName>
</protein>
<gene>
    <name evidence="2" type="ORF">GP486_008818</name>
</gene>
<dbReference type="EMBL" id="JAGHQM010004095">
    <property type="protein sequence ID" value="KAH0537624.1"/>
    <property type="molecule type" value="Genomic_DNA"/>
</dbReference>
<feature type="region of interest" description="Disordered" evidence="1">
    <location>
        <begin position="1"/>
        <end position="118"/>
    </location>
</feature>
<feature type="non-terminal residue" evidence="2">
    <location>
        <position position="118"/>
    </location>
</feature>
<name>A0A9P8I561_9PEZI</name>
<feature type="compositionally biased region" description="Low complexity" evidence="1">
    <location>
        <begin position="1"/>
        <end position="12"/>
    </location>
</feature>
<evidence type="ECO:0000256" key="1">
    <source>
        <dbReference type="SAM" id="MobiDB-lite"/>
    </source>
</evidence>
<sequence>QAQRRQQQHALQGVPRQDRGGLQRHQERGGGDHVQEGGQPVHGETHQRAHRTRVALAIARRVCPPGQGERGEEAQGQGRGHAHPPQTPAGHAPRRAHGQHEGQPARDDHADPVRNDHL</sequence>
<feature type="compositionally biased region" description="Basic and acidic residues" evidence="1">
    <location>
        <begin position="16"/>
        <end position="35"/>
    </location>
</feature>
<evidence type="ECO:0000313" key="2">
    <source>
        <dbReference type="EMBL" id="KAH0537624.1"/>
    </source>
</evidence>
<evidence type="ECO:0000313" key="3">
    <source>
        <dbReference type="Proteomes" id="UP000750711"/>
    </source>
</evidence>
<proteinExistence type="predicted"/>
<feature type="non-terminal residue" evidence="2">
    <location>
        <position position="1"/>
    </location>
</feature>
<organism evidence="2 3">
    <name type="scientific">Trichoglossum hirsutum</name>
    <dbReference type="NCBI Taxonomy" id="265104"/>
    <lineage>
        <taxon>Eukaryota</taxon>
        <taxon>Fungi</taxon>
        <taxon>Dikarya</taxon>
        <taxon>Ascomycota</taxon>
        <taxon>Pezizomycotina</taxon>
        <taxon>Geoglossomycetes</taxon>
        <taxon>Geoglossales</taxon>
        <taxon>Geoglossaceae</taxon>
        <taxon>Trichoglossum</taxon>
    </lineage>
</organism>
<feature type="compositionally biased region" description="Basic and acidic residues" evidence="1">
    <location>
        <begin position="98"/>
        <end position="118"/>
    </location>
</feature>
<reference evidence="2" key="1">
    <citation type="submission" date="2021-03" db="EMBL/GenBank/DDBJ databases">
        <title>Comparative genomics and phylogenomic investigation of the class Geoglossomycetes provide insights into ecological specialization and systematics.</title>
        <authorList>
            <person name="Melie T."/>
            <person name="Pirro S."/>
            <person name="Miller A.N."/>
            <person name="Quandt A."/>
        </authorList>
    </citation>
    <scope>NUCLEOTIDE SEQUENCE</scope>
    <source>
        <strain evidence="2">CAQ_001_2017</strain>
    </source>
</reference>
<keyword evidence="3" id="KW-1185">Reference proteome</keyword>
<accession>A0A9P8I561</accession>